<accession>A0AAR5PJM0</accession>
<dbReference type="InterPro" id="IPR036116">
    <property type="entry name" value="FN3_sf"/>
</dbReference>
<protein>
    <recommendedName>
        <fullName evidence="6">Ig-like domain-containing protein</fullName>
    </recommendedName>
</protein>
<evidence type="ECO:0000256" key="4">
    <source>
        <dbReference type="SAM" id="MobiDB-lite"/>
    </source>
</evidence>
<dbReference type="InterPro" id="IPR007110">
    <property type="entry name" value="Ig-like_dom"/>
</dbReference>
<evidence type="ECO:0000256" key="2">
    <source>
        <dbReference type="ARBA" id="ARBA00023157"/>
    </source>
</evidence>
<dbReference type="Gene3D" id="2.60.40.10">
    <property type="entry name" value="Immunoglobulins"/>
    <property type="match status" value="4"/>
</dbReference>
<dbReference type="Pfam" id="PF13927">
    <property type="entry name" value="Ig_3"/>
    <property type="match status" value="1"/>
</dbReference>
<dbReference type="SUPFAM" id="SSF48726">
    <property type="entry name" value="Immunoglobulin"/>
    <property type="match status" value="3"/>
</dbReference>
<evidence type="ECO:0000313" key="7">
    <source>
        <dbReference type="EnsemblMetazoa" id="XP_019761230.1"/>
    </source>
</evidence>
<dbReference type="SMART" id="SM00409">
    <property type="entry name" value="IG"/>
    <property type="match status" value="3"/>
</dbReference>
<keyword evidence="3" id="KW-0393">Immunoglobulin domain</keyword>
<dbReference type="GO" id="GO:0005886">
    <property type="term" value="C:plasma membrane"/>
    <property type="evidence" value="ECO:0007669"/>
    <property type="project" value="TreeGrafter"/>
</dbReference>
<reference evidence="7" key="2">
    <citation type="submission" date="2024-08" db="UniProtKB">
        <authorList>
            <consortium name="EnsemblMetazoa"/>
        </authorList>
    </citation>
    <scope>IDENTIFICATION</scope>
</reference>
<keyword evidence="2" id="KW-1015">Disulfide bond</keyword>
<feature type="compositionally biased region" description="Basic residues" evidence="4">
    <location>
        <begin position="465"/>
        <end position="477"/>
    </location>
</feature>
<dbReference type="Pfam" id="PF07679">
    <property type="entry name" value="I-set"/>
    <property type="match status" value="1"/>
</dbReference>
<feature type="domain" description="Ig-like" evidence="6">
    <location>
        <begin position="270"/>
        <end position="361"/>
    </location>
</feature>
<dbReference type="EnsemblMetazoa" id="XM_019905671.1">
    <property type="protein sequence ID" value="XP_019761230.1"/>
    <property type="gene ID" value="LOC109538437"/>
</dbReference>
<evidence type="ECO:0000256" key="1">
    <source>
        <dbReference type="ARBA" id="ARBA00022737"/>
    </source>
</evidence>
<dbReference type="PANTHER" id="PTHR45080">
    <property type="entry name" value="CONTACTIN 5"/>
    <property type="match status" value="1"/>
</dbReference>
<dbReference type="InterPro" id="IPR003961">
    <property type="entry name" value="FN3_dom"/>
</dbReference>
<name>A0AAR5PJM0_DENPD</name>
<feature type="domain" description="Ig-like" evidence="6">
    <location>
        <begin position="70"/>
        <end position="174"/>
    </location>
</feature>
<organism evidence="7 8">
    <name type="scientific">Dendroctonus ponderosae</name>
    <name type="common">Mountain pine beetle</name>
    <dbReference type="NCBI Taxonomy" id="77166"/>
    <lineage>
        <taxon>Eukaryota</taxon>
        <taxon>Metazoa</taxon>
        <taxon>Ecdysozoa</taxon>
        <taxon>Arthropoda</taxon>
        <taxon>Hexapoda</taxon>
        <taxon>Insecta</taxon>
        <taxon>Pterygota</taxon>
        <taxon>Neoptera</taxon>
        <taxon>Endopterygota</taxon>
        <taxon>Coleoptera</taxon>
        <taxon>Polyphaga</taxon>
        <taxon>Cucujiformia</taxon>
        <taxon>Curculionidae</taxon>
        <taxon>Scolytinae</taxon>
        <taxon>Dendroctonus</taxon>
    </lineage>
</organism>
<feature type="signal peptide" evidence="5">
    <location>
        <begin position="1"/>
        <end position="19"/>
    </location>
</feature>
<dbReference type="SUPFAM" id="SSF49265">
    <property type="entry name" value="Fibronectin type III"/>
    <property type="match status" value="1"/>
</dbReference>
<dbReference type="PANTHER" id="PTHR45080:SF38">
    <property type="entry name" value="FI23916P1-RELATED"/>
    <property type="match status" value="1"/>
</dbReference>
<dbReference type="GO" id="GO:0050808">
    <property type="term" value="P:synapse organization"/>
    <property type="evidence" value="ECO:0007669"/>
    <property type="project" value="TreeGrafter"/>
</dbReference>
<dbReference type="KEGG" id="dpa:109546468"/>
<feature type="chain" id="PRO_5044712617" description="Ig-like domain-containing protein" evidence="5">
    <location>
        <begin position="20"/>
        <end position="529"/>
    </location>
</feature>
<dbReference type="InterPro" id="IPR003598">
    <property type="entry name" value="Ig_sub2"/>
</dbReference>
<feature type="region of interest" description="Disordered" evidence="4">
    <location>
        <begin position="463"/>
        <end position="507"/>
    </location>
</feature>
<dbReference type="Proteomes" id="UP000019118">
    <property type="component" value="Unassembled WGS sequence"/>
</dbReference>
<dbReference type="SMART" id="SM00408">
    <property type="entry name" value="IGc2"/>
    <property type="match status" value="3"/>
</dbReference>
<dbReference type="GO" id="GO:0008046">
    <property type="term" value="F:axon guidance receptor activity"/>
    <property type="evidence" value="ECO:0007669"/>
    <property type="project" value="TreeGrafter"/>
</dbReference>
<dbReference type="GeneID" id="109546468"/>
<keyword evidence="5" id="KW-0732">Signal</keyword>
<dbReference type="AlphaFoldDB" id="A0AAR5PJM0"/>
<evidence type="ECO:0000313" key="8">
    <source>
        <dbReference type="Proteomes" id="UP000019118"/>
    </source>
</evidence>
<dbReference type="InterPro" id="IPR003599">
    <property type="entry name" value="Ig_sub"/>
</dbReference>
<dbReference type="GO" id="GO:0043025">
    <property type="term" value="C:neuronal cell body"/>
    <property type="evidence" value="ECO:0007669"/>
    <property type="project" value="TreeGrafter"/>
</dbReference>
<proteinExistence type="predicted"/>
<dbReference type="CDD" id="cd00096">
    <property type="entry name" value="Ig"/>
    <property type="match status" value="2"/>
</dbReference>
<feature type="domain" description="Ig-like" evidence="6">
    <location>
        <begin position="183"/>
        <end position="253"/>
    </location>
</feature>
<sequence length="529" mass="59102">MKILRVLCVFASCVLVLEALSLPVGRSIESSLDDEVKTKDEEDIYGDLDENDDIQKDQVVYYDDDNEEDPDNSLADITENNGANVKIISAPNTFDANIGEVVRLPCLTTSTDDLVRVWSKDSGLIYQGNINTRDDDNYKLIENGTLEVTIKSQDDTGNYACKVALTETNQPEVVHHVLVRYSPNITALFVKDGKKVVNSGDTVTLTCQANGYPQPKISWYKGNEKLVTEGESLTVENIKPKNAGSYRCLADNNIGRPAHNYLEIFVNHGPIVSVEKYLVQSDHEEDAELVCDVKAYPNANVVWQRNDENIISDEPKITFKRERNNERNILIIKNLTDSDFGQYSCMASNTYGKQTRNIKLVKLPLVGKFVKEQSTESSKDVHLQWKVESRNPITKHEIQYRRKGETKWESQPVNVTGGEKDSYLIKSTLEDLKLGSGIWETRARSLNSHGWSDFSDIAVFQGAKHGSHHAKSKHSKKEPKEERTTDSSTPAQHTSEKEAPLGESTSSSISLTSSLALIVFTILANQAGQ</sequence>
<dbReference type="EnsemblMetazoa" id="XM_019917442.1">
    <property type="protein sequence ID" value="XP_019773001.1"/>
    <property type="gene ID" value="LOC109546468"/>
</dbReference>
<dbReference type="InterPro" id="IPR013098">
    <property type="entry name" value="Ig_I-set"/>
</dbReference>
<evidence type="ECO:0000256" key="5">
    <source>
        <dbReference type="SAM" id="SignalP"/>
    </source>
</evidence>
<reference evidence="8" key="1">
    <citation type="journal article" date="2013" name="Genome Biol.">
        <title>Draft genome of the mountain pine beetle, Dendroctonus ponderosae Hopkins, a major forest pest.</title>
        <authorList>
            <person name="Keeling C.I."/>
            <person name="Yuen M.M."/>
            <person name="Liao N.Y."/>
            <person name="Docking T.R."/>
            <person name="Chan S.K."/>
            <person name="Taylor G.A."/>
            <person name="Palmquist D.L."/>
            <person name="Jackman S.D."/>
            <person name="Nguyen A."/>
            <person name="Li M."/>
            <person name="Henderson H."/>
            <person name="Janes J.K."/>
            <person name="Zhao Y."/>
            <person name="Pandoh P."/>
            <person name="Moore R."/>
            <person name="Sperling F.A."/>
            <person name="Huber D.P."/>
            <person name="Birol I."/>
            <person name="Jones S.J."/>
            <person name="Bohlmann J."/>
        </authorList>
    </citation>
    <scope>NUCLEOTIDE SEQUENCE</scope>
</reference>
<keyword evidence="8" id="KW-1185">Reference proteome</keyword>
<dbReference type="GO" id="GO:0007156">
    <property type="term" value="P:homophilic cell adhesion via plasma membrane adhesion molecules"/>
    <property type="evidence" value="ECO:0007669"/>
    <property type="project" value="TreeGrafter"/>
</dbReference>
<dbReference type="InterPro" id="IPR050958">
    <property type="entry name" value="Cell_Adh-Cytoskel_Orgn"/>
</dbReference>
<dbReference type="CDD" id="cd00063">
    <property type="entry name" value="FN3"/>
    <property type="match status" value="1"/>
</dbReference>
<evidence type="ECO:0000259" key="6">
    <source>
        <dbReference type="PROSITE" id="PS50835"/>
    </source>
</evidence>
<evidence type="ECO:0000256" key="3">
    <source>
        <dbReference type="ARBA" id="ARBA00023319"/>
    </source>
</evidence>
<keyword evidence="1" id="KW-0677">Repeat</keyword>
<dbReference type="FunFam" id="2.60.40.10:FF:000032">
    <property type="entry name" value="palladin isoform X1"/>
    <property type="match status" value="1"/>
</dbReference>
<dbReference type="PROSITE" id="PS50835">
    <property type="entry name" value="IG_LIKE"/>
    <property type="match status" value="3"/>
</dbReference>
<dbReference type="InterPro" id="IPR036179">
    <property type="entry name" value="Ig-like_dom_sf"/>
</dbReference>
<dbReference type="RefSeq" id="XP_019773001.1">
    <property type="nucleotide sequence ID" value="XM_019917442.2"/>
</dbReference>
<dbReference type="GO" id="GO:0030424">
    <property type="term" value="C:axon"/>
    <property type="evidence" value="ECO:0007669"/>
    <property type="project" value="TreeGrafter"/>
</dbReference>
<dbReference type="InterPro" id="IPR013783">
    <property type="entry name" value="Ig-like_fold"/>
</dbReference>